<dbReference type="OMA" id="CAFLEML"/>
<dbReference type="InterPro" id="IPR000092">
    <property type="entry name" value="Polyprenyl_synt"/>
</dbReference>
<dbReference type="InterPro" id="IPR033749">
    <property type="entry name" value="Polyprenyl_synt_CS"/>
</dbReference>
<organism evidence="4 5">
    <name type="scientific">Aedes aegypti</name>
    <name type="common">Yellowfever mosquito</name>
    <name type="synonym">Culex aegypti</name>
    <dbReference type="NCBI Taxonomy" id="7159"/>
    <lineage>
        <taxon>Eukaryota</taxon>
        <taxon>Metazoa</taxon>
        <taxon>Ecdysozoa</taxon>
        <taxon>Arthropoda</taxon>
        <taxon>Hexapoda</taxon>
        <taxon>Insecta</taxon>
        <taxon>Pterygota</taxon>
        <taxon>Neoptera</taxon>
        <taxon>Endopterygota</taxon>
        <taxon>Diptera</taxon>
        <taxon>Nematocera</taxon>
        <taxon>Culicoidea</taxon>
        <taxon>Culicidae</taxon>
        <taxon>Culicinae</taxon>
        <taxon>Aedini</taxon>
        <taxon>Aedes</taxon>
        <taxon>Stegomyia</taxon>
    </lineage>
</organism>
<dbReference type="GO" id="GO:0008299">
    <property type="term" value="P:isoprenoid biosynthetic process"/>
    <property type="evidence" value="ECO:0007669"/>
    <property type="project" value="InterPro"/>
</dbReference>
<keyword evidence="2" id="KW-0460">Magnesium</keyword>
<name>Q178F6_AEDAE</name>
<reference evidence="4" key="3">
    <citation type="submission" date="2012-09" db="EMBL/GenBank/DDBJ databases">
        <authorList>
            <consortium name="VectorBase"/>
        </authorList>
    </citation>
    <scope>NUCLEOTIDE SEQUENCE</scope>
    <source>
        <strain evidence="4">Liverpool</strain>
    </source>
</reference>
<evidence type="ECO:0000256" key="3">
    <source>
        <dbReference type="RuleBase" id="RU004466"/>
    </source>
</evidence>
<evidence type="ECO:0000256" key="2">
    <source>
        <dbReference type="ARBA" id="ARBA00022842"/>
    </source>
</evidence>
<dbReference type="OrthoDB" id="6921389at2759"/>
<feature type="non-terminal residue" evidence="4">
    <location>
        <position position="1"/>
    </location>
</feature>
<dbReference type="SUPFAM" id="SSF48576">
    <property type="entry name" value="Terpenoid synthases"/>
    <property type="match status" value="1"/>
</dbReference>
<keyword evidence="1" id="KW-0479">Metal-binding</keyword>
<dbReference type="Pfam" id="PF00348">
    <property type="entry name" value="polyprenyl_synt"/>
    <property type="match status" value="1"/>
</dbReference>
<evidence type="ECO:0000313" key="4">
    <source>
        <dbReference type="EMBL" id="EAT42543.1"/>
    </source>
</evidence>
<dbReference type="KEGG" id="aag:5567269"/>
<protein>
    <submittedName>
        <fullName evidence="4">AAEL005925-PA</fullName>
    </submittedName>
</protein>
<dbReference type="GO" id="GO:0046872">
    <property type="term" value="F:metal ion binding"/>
    <property type="evidence" value="ECO:0007669"/>
    <property type="project" value="UniProtKB-KW"/>
</dbReference>
<comment type="similarity">
    <text evidence="3">Belongs to the FPP/GGPP synthase family.</text>
</comment>
<dbReference type="PANTHER" id="PTHR12001:SF44">
    <property type="entry name" value="GERANYLGERANYL PYROPHOSPHATE SYNTHASE"/>
    <property type="match status" value="1"/>
</dbReference>
<dbReference type="PANTHER" id="PTHR12001">
    <property type="entry name" value="GERANYLGERANYL PYROPHOSPHATE SYNTHASE"/>
    <property type="match status" value="1"/>
</dbReference>
<dbReference type="PhylomeDB" id="Q178F6"/>
<dbReference type="GO" id="GO:0004659">
    <property type="term" value="F:prenyltransferase activity"/>
    <property type="evidence" value="ECO:0007669"/>
    <property type="project" value="InterPro"/>
</dbReference>
<sequence length="289" mass="33178">LVIEPYNHIMKIPGKQFRSRMAVALDHWLNVPFDKMVKVGEIIQLLHNGSLLIDDIQDSSVLRRGVPAAHQLFGVQFTMNTACYVITHALIQTNEVGGAAANEIFCHELLELHRGQGADIFWRDNSICPTEHEYKLMVVRKTGGLFLMLIRLLQLFSENKRDFSKLAGLMGLFFQIRDDYCSLKSKDYTTNKTFCEDLSEGKMSFPVVHSIMVMKDREVLHMLRKRSTNVEEKRYCVELLNKNGSLRYTADMLKILEGEVRTEIAHHGGNPFMEKLVDELAAWKTMENN</sequence>
<proteinExistence type="inferred from homology"/>
<accession>Q178F6</accession>
<dbReference type="GO" id="GO:0042811">
    <property type="term" value="P:pheromone biosynthetic process"/>
    <property type="evidence" value="ECO:0007669"/>
    <property type="project" value="UniProtKB-ARBA"/>
</dbReference>
<dbReference type="EMBL" id="CH477365">
    <property type="protein sequence ID" value="EAT42543.1"/>
    <property type="molecule type" value="Genomic_DNA"/>
</dbReference>
<dbReference type="VEuPathDB" id="VectorBase:AAEL005925"/>
<dbReference type="InterPro" id="IPR008949">
    <property type="entry name" value="Isoprenoid_synthase_dom_sf"/>
</dbReference>
<dbReference type="PaxDb" id="7159-AAEL005925-PA"/>
<evidence type="ECO:0000313" key="5">
    <source>
        <dbReference type="Proteomes" id="UP000682892"/>
    </source>
</evidence>
<dbReference type="HOGENOM" id="CLU_014015_6_0_1"/>
<dbReference type="SFLD" id="SFLDS00005">
    <property type="entry name" value="Isoprenoid_Synthase_Type_I"/>
    <property type="match status" value="1"/>
</dbReference>
<dbReference type="STRING" id="7159.Q178F6"/>
<keyword evidence="3" id="KW-0808">Transferase</keyword>
<gene>
    <name evidence="4" type="ORF">AaeL_AAEL005925</name>
</gene>
<dbReference type="Gene3D" id="1.10.600.10">
    <property type="entry name" value="Farnesyl Diphosphate Synthase"/>
    <property type="match status" value="1"/>
</dbReference>
<dbReference type="Proteomes" id="UP000682892">
    <property type="component" value="Unassembled WGS sequence"/>
</dbReference>
<dbReference type="PROSITE" id="PS00723">
    <property type="entry name" value="POLYPRENYL_SYNTHASE_1"/>
    <property type="match status" value="1"/>
</dbReference>
<reference evidence="4" key="2">
    <citation type="journal article" date="2007" name="Science">
        <title>Genome sequence of Aedes aegypti, a major arbovirus vector.</title>
        <authorList>
            <person name="Nene V."/>
            <person name="Wortman J.R."/>
            <person name="Lawson D."/>
            <person name="Haas B."/>
            <person name="Kodira C."/>
            <person name="Tu Z.J."/>
            <person name="Loftus B."/>
            <person name="Xi Z."/>
            <person name="Megy K."/>
            <person name="Grabherr M."/>
            <person name="Ren Q."/>
            <person name="Zdobnov E.M."/>
            <person name="Lobo N.F."/>
            <person name="Campbell K.S."/>
            <person name="Brown S.E."/>
            <person name="Bonaldo M.F."/>
            <person name="Zhu J."/>
            <person name="Sinkins S.P."/>
            <person name="Hogenkamp D.G."/>
            <person name="Amedeo P."/>
            <person name="Arensburger P."/>
            <person name="Atkinson P.W."/>
            <person name="Bidwell S."/>
            <person name="Biedler J."/>
            <person name="Birney E."/>
            <person name="Bruggner R.V."/>
            <person name="Costas J."/>
            <person name="Coy M.R."/>
            <person name="Crabtree J."/>
            <person name="Crawford M."/>
            <person name="Debruyn B."/>
            <person name="Decaprio D."/>
            <person name="Eiglmeier K."/>
            <person name="Eisenstadt E."/>
            <person name="El-Dorry H."/>
            <person name="Gelbart W.M."/>
            <person name="Gomes S.L."/>
            <person name="Hammond M."/>
            <person name="Hannick L.I."/>
            <person name="Hogan J.R."/>
            <person name="Holmes M.H."/>
            <person name="Jaffe D."/>
            <person name="Johnston J.S."/>
            <person name="Kennedy R.C."/>
            <person name="Koo H."/>
            <person name="Kravitz S."/>
            <person name="Kriventseva E.V."/>
            <person name="Kulp D."/>
            <person name="Labutti K."/>
            <person name="Lee E."/>
            <person name="Li S."/>
            <person name="Lovin D.D."/>
            <person name="Mao C."/>
            <person name="Mauceli E."/>
            <person name="Menck C.F."/>
            <person name="Miller J.R."/>
            <person name="Montgomery P."/>
            <person name="Mori A."/>
            <person name="Nascimento A.L."/>
            <person name="Naveira H.F."/>
            <person name="Nusbaum C."/>
            <person name="O'leary S."/>
            <person name="Orvis J."/>
            <person name="Pertea M."/>
            <person name="Quesneville H."/>
            <person name="Reidenbach K.R."/>
            <person name="Rogers Y.H."/>
            <person name="Roth C.W."/>
            <person name="Schneider J.R."/>
            <person name="Schatz M."/>
            <person name="Shumway M."/>
            <person name="Stanke M."/>
            <person name="Stinson E.O."/>
            <person name="Tubio J.M."/>
            <person name="Vanzee J.P."/>
            <person name="Verjovski-Almeida S."/>
            <person name="Werner D."/>
            <person name="White O."/>
            <person name="Wyder S."/>
            <person name="Zeng Q."/>
            <person name="Zhao Q."/>
            <person name="Zhao Y."/>
            <person name="Hill C.A."/>
            <person name="Raikhel A.S."/>
            <person name="Soares M.B."/>
            <person name="Knudson D.L."/>
            <person name="Lee N.H."/>
            <person name="Galagan J."/>
            <person name="Salzberg S.L."/>
            <person name="Paulsen I.T."/>
            <person name="Dimopoulos G."/>
            <person name="Collins F.H."/>
            <person name="Birren B."/>
            <person name="Fraser-Liggett C.M."/>
            <person name="Severson D.W."/>
        </authorList>
    </citation>
    <scope>NUCLEOTIDE SEQUENCE [LARGE SCALE GENOMIC DNA]</scope>
    <source>
        <strain evidence="4">Liverpool</strain>
    </source>
</reference>
<evidence type="ECO:0000256" key="1">
    <source>
        <dbReference type="ARBA" id="ARBA00022723"/>
    </source>
</evidence>
<dbReference type="eggNOG" id="KOG0777">
    <property type="taxonomic scope" value="Eukaryota"/>
</dbReference>
<dbReference type="AlphaFoldDB" id="Q178F6"/>
<dbReference type="CDD" id="cd00685">
    <property type="entry name" value="Trans_IPPS_HT"/>
    <property type="match status" value="1"/>
</dbReference>
<reference evidence="4" key="1">
    <citation type="submission" date="2005-10" db="EMBL/GenBank/DDBJ databases">
        <authorList>
            <person name="Loftus B.J."/>
            <person name="Nene V.M."/>
            <person name="Hannick L.I."/>
            <person name="Bidwell S."/>
            <person name="Haas B."/>
            <person name="Amedeo P."/>
            <person name="Orvis J."/>
            <person name="Wortman J.R."/>
            <person name="White O.R."/>
            <person name="Salzberg S."/>
            <person name="Shumway M."/>
            <person name="Koo H."/>
            <person name="Zhao Y."/>
            <person name="Holmes M."/>
            <person name="Miller J."/>
            <person name="Schatz M."/>
            <person name="Pop M."/>
            <person name="Pai G."/>
            <person name="Utterback T."/>
            <person name="Rogers Y.-H."/>
            <person name="Kravitz S."/>
            <person name="Fraser C.M."/>
        </authorList>
    </citation>
    <scope>NUCLEOTIDE SEQUENCE</scope>
    <source>
        <strain evidence="4">Liverpool</strain>
    </source>
</reference>